<comment type="similarity">
    <text evidence="2">Belongs to the peptidase S49 family.</text>
</comment>
<dbReference type="InterPro" id="IPR013703">
    <property type="entry name" value="Peptidase_S49_N_proteobac"/>
</dbReference>
<evidence type="ECO:0000256" key="8">
    <source>
        <dbReference type="ARBA" id="ARBA00022989"/>
    </source>
</evidence>
<dbReference type="CDD" id="cd07023">
    <property type="entry name" value="S49_Sppa_N_C"/>
    <property type="match status" value="1"/>
</dbReference>
<dbReference type="RefSeq" id="WP_093310439.1">
    <property type="nucleotide sequence ID" value="NZ_FNYH01000009.1"/>
</dbReference>
<keyword evidence="5 11" id="KW-0812">Transmembrane</keyword>
<comment type="subcellular location">
    <subcellularLocation>
        <location evidence="1">Cell membrane</location>
    </subcellularLocation>
</comment>
<gene>
    <name evidence="14" type="ORF">SAMN05421831_1095</name>
</gene>
<feature type="domain" description="Peptidase S49" evidence="12">
    <location>
        <begin position="150"/>
        <end position="299"/>
    </location>
</feature>
<evidence type="ECO:0000256" key="2">
    <source>
        <dbReference type="ARBA" id="ARBA00008683"/>
    </source>
</evidence>
<dbReference type="PANTHER" id="PTHR42987">
    <property type="entry name" value="PEPTIDASE S49"/>
    <property type="match status" value="1"/>
</dbReference>
<dbReference type="SUPFAM" id="SSF52096">
    <property type="entry name" value="ClpP/crotonase"/>
    <property type="match status" value="1"/>
</dbReference>
<keyword evidence="15" id="KW-1185">Reference proteome</keyword>
<keyword evidence="4 14" id="KW-0645">Protease</keyword>
<dbReference type="STRING" id="64971.SAMN05421831_1095"/>
<accession>A0A1H6TEA7</accession>
<dbReference type="AlphaFoldDB" id="A0A1H6TEA7"/>
<evidence type="ECO:0000256" key="4">
    <source>
        <dbReference type="ARBA" id="ARBA00022670"/>
    </source>
</evidence>
<keyword evidence="7" id="KW-0720">Serine protease</keyword>
<dbReference type="Gene3D" id="3.90.226.10">
    <property type="entry name" value="2-enoyl-CoA Hydratase, Chain A, domain 1"/>
    <property type="match status" value="1"/>
</dbReference>
<dbReference type="Pfam" id="PF08496">
    <property type="entry name" value="Peptidase_S49_N"/>
    <property type="match status" value="1"/>
</dbReference>
<evidence type="ECO:0000313" key="15">
    <source>
        <dbReference type="Proteomes" id="UP000242999"/>
    </source>
</evidence>
<feature type="domain" description="Peptidase S49 N-terminal proteobacteria" evidence="13">
    <location>
        <begin position="4"/>
        <end position="147"/>
    </location>
</feature>
<dbReference type="Gene3D" id="6.20.330.10">
    <property type="match status" value="1"/>
</dbReference>
<keyword evidence="3" id="KW-1003">Cell membrane</keyword>
<dbReference type="GO" id="GO:0006508">
    <property type="term" value="P:proteolysis"/>
    <property type="evidence" value="ECO:0007669"/>
    <property type="project" value="UniProtKB-KW"/>
</dbReference>
<dbReference type="Proteomes" id="UP000242999">
    <property type="component" value="Unassembled WGS sequence"/>
</dbReference>
<dbReference type="InterPro" id="IPR029045">
    <property type="entry name" value="ClpP/crotonase-like_dom_sf"/>
</dbReference>
<dbReference type="GO" id="GO:0004252">
    <property type="term" value="F:serine-type endopeptidase activity"/>
    <property type="evidence" value="ECO:0007669"/>
    <property type="project" value="InterPro"/>
</dbReference>
<evidence type="ECO:0000313" key="14">
    <source>
        <dbReference type="EMBL" id="SEI74122.1"/>
    </source>
</evidence>
<dbReference type="NCBIfam" id="NF008745">
    <property type="entry name" value="PRK11778.1"/>
    <property type="match status" value="1"/>
</dbReference>
<protein>
    <submittedName>
        <fullName evidence="14">Serine protease SohB</fullName>
    </submittedName>
</protein>
<evidence type="ECO:0000256" key="1">
    <source>
        <dbReference type="ARBA" id="ARBA00004236"/>
    </source>
</evidence>
<dbReference type="Pfam" id="PF01343">
    <property type="entry name" value="Peptidase_S49"/>
    <property type="match status" value="1"/>
</dbReference>
<sequence length="339" mass="38210">MEVFIFDYLAFLLKSLTLVVLFALPIVLIAAAKNHKNQDETAQLKIKHLNDELEAYQQELDEHLLDKSALKKLYKARKQQKNTDATEDKARVFVLEFDGDMQASGSEHLADLLTILSARIREQDEVVVCLESGGGYVHRYGLAAAQLERLRQQQVKLTVCVDAVAASGGYMMAAVADTIYAAPFALIGSVGVVAHVPNFHRLLKKHEVDFEVLTAGEHKRTLTLFGENTPEGRDKFIEDLQKTHELFKQFVQQKRPQVEIKKIATGEVWYGQEALNLGLIDGLQTSQQYLQTRCQEANVYKISLEKPQPLLEKLGINLVKVAEKTWSRWQAKAQNLPKA</sequence>
<feature type="coiled-coil region" evidence="10">
    <location>
        <begin position="32"/>
        <end position="73"/>
    </location>
</feature>
<keyword evidence="9 11" id="KW-0472">Membrane</keyword>
<feature type="transmembrane region" description="Helical" evidence="11">
    <location>
        <begin position="179"/>
        <end position="196"/>
    </location>
</feature>
<dbReference type="InterPro" id="IPR002142">
    <property type="entry name" value="Peptidase_S49"/>
</dbReference>
<keyword evidence="6" id="KW-0378">Hydrolase</keyword>
<dbReference type="PANTHER" id="PTHR42987:SF4">
    <property type="entry name" value="PROTEASE SOHB-RELATED"/>
    <property type="match status" value="1"/>
</dbReference>
<evidence type="ECO:0000256" key="7">
    <source>
        <dbReference type="ARBA" id="ARBA00022825"/>
    </source>
</evidence>
<evidence type="ECO:0000259" key="12">
    <source>
        <dbReference type="Pfam" id="PF01343"/>
    </source>
</evidence>
<evidence type="ECO:0000259" key="13">
    <source>
        <dbReference type="Pfam" id="PF08496"/>
    </source>
</evidence>
<reference evidence="15" key="1">
    <citation type="submission" date="2016-10" db="EMBL/GenBank/DDBJ databases">
        <authorList>
            <person name="Varghese N."/>
            <person name="Submissions S."/>
        </authorList>
    </citation>
    <scope>NUCLEOTIDE SEQUENCE [LARGE SCALE GENOMIC DNA]</scope>
    <source>
        <strain evidence="15">DSM 7165</strain>
    </source>
</reference>
<proteinExistence type="inferred from homology"/>
<evidence type="ECO:0000256" key="10">
    <source>
        <dbReference type="SAM" id="Coils"/>
    </source>
</evidence>
<feature type="transmembrane region" description="Helical" evidence="11">
    <location>
        <begin position="12"/>
        <end position="32"/>
    </location>
</feature>
<evidence type="ECO:0000256" key="9">
    <source>
        <dbReference type="ARBA" id="ARBA00023136"/>
    </source>
</evidence>
<dbReference type="GO" id="GO:0005886">
    <property type="term" value="C:plasma membrane"/>
    <property type="evidence" value="ECO:0007669"/>
    <property type="project" value="UniProtKB-SubCell"/>
</dbReference>
<dbReference type="EMBL" id="FNYH01000009">
    <property type="protein sequence ID" value="SEI74122.1"/>
    <property type="molecule type" value="Genomic_DNA"/>
</dbReference>
<keyword evidence="10" id="KW-0175">Coiled coil</keyword>
<dbReference type="InterPro" id="IPR047272">
    <property type="entry name" value="S49_SppA_C"/>
</dbReference>
<evidence type="ECO:0000256" key="6">
    <source>
        <dbReference type="ARBA" id="ARBA00022801"/>
    </source>
</evidence>
<name>A0A1H6TEA7_9GAMM</name>
<organism evidence="14 15">
    <name type="scientific">Allopseudospirillum japonicum</name>
    <dbReference type="NCBI Taxonomy" id="64971"/>
    <lineage>
        <taxon>Bacteria</taxon>
        <taxon>Pseudomonadati</taxon>
        <taxon>Pseudomonadota</taxon>
        <taxon>Gammaproteobacteria</taxon>
        <taxon>Oceanospirillales</taxon>
        <taxon>Oceanospirillaceae</taxon>
        <taxon>Allopseudospirillum</taxon>
    </lineage>
</organism>
<keyword evidence="8 11" id="KW-1133">Transmembrane helix</keyword>
<evidence type="ECO:0000256" key="5">
    <source>
        <dbReference type="ARBA" id="ARBA00022692"/>
    </source>
</evidence>
<evidence type="ECO:0000256" key="3">
    <source>
        <dbReference type="ARBA" id="ARBA00022475"/>
    </source>
</evidence>
<evidence type="ECO:0000256" key="11">
    <source>
        <dbReference type="SAM" id="Phobius"/>
    </source>
</evidence>
<dbReference type="OrthoDB" id="5614232at2"/>